<dbReference type="RefSeq" id="XP_060303287.1">
    <property type="nucleotide sequence ID" value="XM_060440982.1"/>
</dbReference>
<evidence type="ECO:0000256" key="6">
    <source>
        <dbReference type="ARBA" id="ARBA00038255"/>
    </source>
</evidence>
<feature type="repeat" description="WD" evidence="7">
    <location>
        <begin position="250"/>
        <end position="300"/>
    </location>
</feature>
<accession>A0AA40BHR8</accession>
<evidence type="ECO:0000256" key="3">
    <source>
        <dbReference type="ARBA" id="ARBA00022574"/>
    </source>
</evidence>
<comment type="subcellular location">
    <subcellularLocation>
        <location evidence="1">Cytoplasm</location>
    </subcellularLocation>
</comment>
<dbReference type="SUPFAM" id="SSF50969">
    <property type="entry name" value="YVTN repeat-like/Quinoprotein amine dehydrogenase"/>
    <property type="match status" value="1"/>
</dbReference>
<evidence type="ECO:0000256" key="5">
    <source>
        <dbReference type="ARBA" id="ARBA00022737"/>
    </source>
</evidence>
<keyword evidence="4" id="KW-0819">tRNA processing</keyword>
<proteinExistence type="inferred from homology"/>
<dbReference type="InterPro" id="IPR051973">
    <property type="entry name" value="tRNA_Anticodon_Mtase-Reg"/>
</dbReference>
<dbReference type="Pfam" id="PF00400">
    <property type="entry name" value="WD40"/>
    <property type="match status" value="2"/>
</dbReference>
<dbReference type="AlphaFoldDB" id="A0AA40BHR8"/>
<dbReference type="InterPro" id="IPR001680">
    <property type="entry name" value="WD40_rpt"/>
</dbReference>
<comment type="similarity">
    <text evidence="6">Belongs to the WD repeat WDR6 family.</text>
</comment>
<comment type="caution">
    <text evidence="8">The sequence shown here is derived from an EMBL/GenBank/DDBJ whole genome shotgun (WGS) entry which is preliminary data.</text>
</comment>
<dbReference type="GO" id="GO:0005737">
    <property type="term" value="C:cytoplasm"/>
    <property type="evidence" value="ECO:0007669"/>
    <property type="project" value="UniProtKB-SubCell"/>
</dbReference>
<organism evidence="8 9">
    <name type="scientific">Lasiosphaeria miniovina</name>
    <dbReference type="NCBI Taxonomy" id="1954250"/>
    <lineage>
        <taxon>Eukaryota</taxon>
        <taxon>Fungi</taxon>
        <taxon>Dikarya</taxon>
        <taxon>Ascomycota</taxon>
        <taxon>Pezizomycotina</taxon>
        <taxon>Sordariomycetes</taxon>
        <taxon>Sordariomycetidae</taxon>
        <taxon>Sordariales</taxon>
        <taxon>Lasiosphaeriaceae</taxon>
        <taxon>Lasiosphaeria</taxon>
    </lineage>
</organism>
<dbReference type="PANTHER" id="PTHR14344:SF3">
    <property type="entry name" value="WD REPEAT-CONTAINING PROTEIN 6"/>
    <property type="match status" value="1"/>
</dbReference>
<keyword evidence="2" id="KW-0963">Cytoplasm</keyword>
<dbReference type="SUPFAM" id="SSF63829">
    <property type="entry name" value="Calcium-dependent phosphotriesterase"/>
    <property type="match status" value="1"/>
</dbReference>
<reference evidence="8" key="1">
    <citation type="submission" date="2023-06" db="EMBL/GenBank/DDBJ databases">
        <title>Genome-scale phylogeny and comparative genomics of the fungal order Sordariales.</title>
        <authorList>
            <consortium name="Lawrence Berkeley National Laboratory"/>
            <person name="Hensen N."/>
            <person name="Bonometti L."/>
            <person name="Westerberg I."/>
            <person name="Brannstrom I.O."/>
            <person name="Guillou S."/>
            <person name="Cros-Aarteil S."/>
            <person name="Calhoun S."/>
            <person name="Haridas S."/>
            <person name="Kuo A."/>
            <person name="Mondo S."/>
            <person name="Pangilinan J."/>
            <person name="Riley R."/>
            <person name="LaButti K."/>
            <person name="Andreopoulos B."/>
            <person name="Lipzen A."/>
            <person name="Chen C."/>
            <person name="Yanf M."/>
            <person name="Daum C."/>
            <person name="Ng V."/>
            <person name="Clum A."/>
            <person name="Steindorff A."/>
            <person name="Ohm R."/>
            <person name="Martin F."/>
            <person name="Silar P."/>
            <person name="Natvig D."/>
            <person name="Lalanne C."/>
            <person name="Gautier V."/>
            <person name="Ament-velasquez S.L."/>
            <person name="Kruys A."/>
            <person name="Hutchinson M.I."/>
            <person name="Powell A.J."/>
            <person name="Barry K."/>
            <person name="Miller A.N."/>
            <person name="Grigoriev I.V."/>
            <person name="Debuchy R."/>
            <person name="Gladieux P."/>
            <person name="Thoren M.H."/>
            <person name="Johannesson H."/>
        </authorList>
    </citation>
    <scope>NUCLEOTIDE SEQUENCE</scope>
    <source>
        <strain evidence="8">SMH2392-1A</strain>
    </source>
</reference>
<dbReference type="SMART" id="SM00320">
    <property type="entry name" value="WD40"/>
    <property type="match status" value="7"/>
</dbReference>
<feature type="repeat" description="WD" evidence="7">
    <location>
        <begin position="864"/>
        <end position="889"/>
    </location>
</feature>
<evidence type="ECO:0000256" key="4">
    <source>
        <dbReference type="ARBA" id="ARBA00022694"/>
    </source>
</evidence>
<dbReference type="PANTHER" id="PTHR14344">
    <property type="entry name" value="WD REPEAT PROTEIN"/>
    <property type="match status" value="1"/>
</dbReference>
<dbReference type="Gene3D" id="2.130.10.10">
    <property type="entry name" value="YVTN repeat-like/Quinoprotein amine dehydrogenase"/>
    <property type="match status" value="4"/>
</dbReference>
<dbReference type="PROSITE" id="PS50294">
    <property type="entry name" value="WD_REPEATS_REGION"/>
    <property type="match status" value="1"/>
</dbReference>
<name>A0AA40BHR8_9PEZI</name>
<dbReference type="InterPro" id="IPR011044">
    <property type="entry name" value="Quino_amine_DH_bsu"/>
</dbReference>
<keyword evidence="3 7" id="KW-0853">WD repeat</keyword>
<sequence>MPDFHFPSSSIMAAEKRSSSKSVTKTKLRHSYLSNPVTALEFYCPPHQPGRVLVLAGEDTWLKVYDVASSRLLGQLKIFYSEPIHGIYVSRPGADAVAEADAPERTGERTGDGRVLVWGGHSVTVLPQESLQALVDGCAPVQQPHELRAADWIYDGILFPSDTATNGALVTAHNEIVPLSVSGRGPAHALVFGPLTSPSRPILYSANLCLLSPTSILVAGGTVFGEIIVWKYHLDAPAHSSPQWELLYVFTGHEGSIFGVSISPEIELAPDGTSVRLLASCSDDRTIRIWDITDRPLAVAGAVTGAANGETQHTSALAEARETGFGGSNSEVKSENKHDSARCLAVAMGHASRIWHVRFTGRTNHHSPQASPIEVHSFGEDCSRQKWELTIDLARLHAAPSRGLSDVGAAAKPEDKPLGTLRLRSACSAHIGKNIWSAVVSSGADGVPVIATGGADGKIAISGDRSGTDGPDVDSRPSYGVLDIDQSFHEIIEKLHRPEETLPVDLPAAMPNRSSKDGFQRYAFISDNTVLATTTAGRLLLGTVGETLAWEEVTLPPAIRSDLNSFSLVKSPALDIAVIGSASGSVYLLQPLHEIKELAKLPGKISDMVCVQFSDSASDRQAKTWAVVVTVLGVDHATMLTFNASAGDSLVDSRQITLREHYIVTAASFCGGKLVLGSRVGAVTIYKTDANCFTPDVSRRDCKTKDAVTCIVPLPGSQTSFLTGCRDGRYRIYSIGNSNNADGSGAGNTTLHLQHEISPPMGMIEGAWFTAPPSQGDAELILHGFRGKQFVVWNETSRHELATVECGGGHRPFDCVSPAADAGQLRFVFTKAAHMRLYSQRRPALRALREGGHGREMRAAAACGPYVATAAEDTTIRIWQYRDSSDSSDTRRGFRCLAVLEKHSAGIQCLKWVGPGCLVSSAGSEELFVWRITRLDSSYEALAVVCEAAYPDRTPDGDLRIIDLDVQPWEAAGRDIVGGDGNGAMLISLVLSNSTLKSYLYSTEHGFQLLAQGHYTGACLTQIRHLRTPADGEGAAIHILTASTDGHVALWAASGVRTTTSNKGEDGGPAEFALASVSKLHQSTIKSLDMAREDAPDGRGQRLVVTGGDDNALGVLDLAWSPDASEFAVRTRARVRDAHAAAITGLCAVSRDGAGYVEVATASNDQRVKLWRAERTDLAGGCGFAVALLDDQYSSVADPGDFEVIAPGRLMVAGVGMEVWDLFQALAPVGV</sequence>
<dbReference type="Proteomes" id="UP001172101">
    <property type="component" value="Unassembled WGS sequence"/>
</dbReference>
<protein>
    <recommendedName>
        <fullName evidence="10">Regulator of Ty1 transposition protein 10</fullName>
    </recommendedName>
</protein>
<dbReference type="InterPro" id="IPR019775">
    <property type="entry name" value="WD40_repeat_CS"/>
</dbReference>
<dbReference type="GO" id="GO:0030488">
    <property type="term" value="P:tRNA methylation"/>
    <property type="evidence" value="ECO:0007669"/>
    <property type="project" value="TreeGrafter"/>
</dbReference>
<keyword evidence="5" id="KW-0677">Repeat</keyword>
<dbReference type="SUPFAM" id="SSF50978">
    <property type="entry name" value="WD40 repeat-like"/>
    <property type="match status" value="2"/>
</dbReference>
<evidence type="ECO:0000313" key="9">
    <source>
        <dbReference type="Proteomes" id="UP001172101"/>
    </source>
</evidence>
<evidence type="ECO:0000256" key="7">
    <source>
        <dbReference type="PROSITE-ProRule" id="PRU00221"/>
    </source>
</evidence>
<evidence type="ECO:0000256" key="1">
    <source>
        <dbReference type="ARBA" id="ARBA00004496"/>
    </source>
</evidence>
<evidence type="ECO:0008006" key="10">
    <source>
        <dbReference type="Google" id="ProtNLM"/>
    </source>
</evidence>
<dbReference type="InterPro" id="IPR015943">
    <property type="entry name" value="WD40/YVTN_repeat-like_dom_sf"/>
</dbReference>
<evidence type="ECO:0000313" key="8">
    <source>
        <dbReference type="EMBL" id="KAK0734410.1"/>
    </source>
</evidence>
<dbReference type="PROSITE" id="PS50082">
    <property type="entry name" value="WD_REPEATS_2"/>
    <property type="match status" value="2"/>
</dbReference>
<gene>
    <name evidence="8" type="ORF">B0T26DRAFT_688364</name>
</gene>
<keyword evidence="9" id="KW-1185">Reference proteome</keyword>
<dbReference type="InterPro" id="IPR036322">
    <property type="entry name" value="WD40_repeat_dom_sf"/>
</dbReference>
<dbReference type="EMBL" id="JAUIRO010000001">
    <property type="protein sequence ID" value="KAK0734410.1"/>
    <property type="molecule type" value="Genomic_DNA"/>
</dbReference>
<evidence type="ECO:0000256" key="2">
    <source>
        <dbReference type="ARBA" id="ARBA00022490"/>
    </source>
</evidence>
<dbReference type="GeneID" id="85324252"/>
<dbReference type="PROSITE" id="PS00678">
    <property type="entry name" value="WD_REPEATS_1"/>
    <property type="match status" value="1"/>
</dbReference>